<name>A0ABM5KYD4_DIAVI</name>
<dbReference type="GeneID" id="126890359"/>
<evidence type="ECO:0000259" key="2">
    <source>
        <dbReference type="PROSITE" id="PS50211"/>
    </source>
</evidence>
<dbReference type="InterPro" id="IPR043153">
    <property type="entry name" value="DENN_C"/>
</dbReference>
<dbReference type="SMART" id="SM00800">
    <property type="entry name" value="uDENN"/>
    <property type="match status" value="1"/>
</dbReference>
<dbReference type="PANTHER" id="PTHR15288">
    <property type="entry name" value="DENN DOMAIN-CONTAINING PROTEIN 2"/>
    <property type="match status" value="1"/>
</dbReference>
<dbReference type="Pfam" id="PF03455">
    <property type="entry name" value="dDENN"/>
    <property type="match status" value="1"/>
</dbReference>
<dbReference type="Pfam" id="PF03456">
    <property type="entry name" value="uDENN"/>
    <property type="match status" value="1"/>
</dbReference>
<feature type="compositionally biased region" description="Polar residues" evidence="1">
    <location>
        <begin position="355"/>
        <end position="375"/>
    </location>
</feature>
<dbReference type="RefSeq" id="XP_050515195.1">
    <property type="nucleotide sequence ID" value="XM_050659238.1"/>
</dbReference>
<dbReference type="SMART" id="SM00801">
    <property type="entry name" value="dDENN"/>
    <property type="match status" value="1"/>
</dbReference>
<dbReference type="PROSITE" id="PS50211">
    <property type="entry name" value="DENN"/>
    <property type="match status" value="1"/>
</dbReference>
<reference evidence="3" key="1">
    <citation type="submission" date="2025-05" db="UniProtKB">
        <authorList>
            <consortium name="EnsemblMetazoa"/>
        </authorList>
    </citation>
    <scope>IDENTIFICATION</scope>
</reference>
<feature type="region of interest" description="Disordered" evidence="1">
    <location>
        <begin position="483"/>
        <end position="506"/>
    </location>
</feature>
<feature type="compositionally biased region" description="Polar residues" evidence="1">
    <location>
        <begin position="186"/>
        <end position="201"/>
    </location>
</feature>
<dbReference type="InterPro" id="IPR005112">
    <property type="entry name" value="dDENN_dom"/>
</dbReference>
<feature type="compositionally biased region" description="Basic and acidic residues" evidence="1">
    <location>
        <begin position="16"/>
        <end position="28"/>
    </location>
</feature>
<feature type="region of interest" description="Disordered" evidence="1">
    <location>
        <begin position="1"/>
        <end position="43"/>
    </location>
</feature>
<evidence type="ECO:0000313" key="3">
    <source>
        <dbReference type="EnsemblMetazoa" id="XP_050515195.1"/>
    </source>
</evidence>
<evidence type="ECO:0000313" key="4">
    <source>
        <dbReference type="Proteomes" id="UP001652700"/>
    </source>
</evidence>
<dbReference type="InterPro" id="IPR005113">
    <property type="entry name" value="uDENN_dom"/>
</dbReference>
<dbReference type="InterPro" id="IPR037516">
    <property type="entry name" value="Tripartite_DENN"/>
</dbReference>
<proteinExistence type="predicted"/>
<dbReference type="SMART" id="SM00799">
    <property type="entry name" value="DENN"/>
    <property type="match status" value="1"/>
</dbReference>
<dbReference type="Pfam" id="PF02141">
    <property type="entry name" value="DENN"/>
    <property type="match status" value="1"/>
</dbReference>
<feature type="region of interest" description="Disordered" evidence="1">
    <location>
        <begin position="181"/>
        <end position="201"/>
    </location>
</feature>
<accession>A0ABM5KYD4</accession>
<protein>
    <recommendedName>
        <fullName evidence="2">UDENN domain-containing protein</fullName>
    </recommendedName>
</protein>
<organism evidence="3 4">
    <name type="scientific">Diabrotica virgifera virgifera</name>
    <name type="common">western corn rootworm</name>
    <dbReference type="NCBI Taxonomy" id="50390"/>
    <lineage>
        <taxon>Eukaryota</taxon>
        <taxon>Metazoa</taxon>
        <taxon>Ecdysozoa</taxon>
        <taxon>Arthropoda</taxon>
        <taxon>Hexapoda</taxon>
        <taxon>Insecta</taxon>
        <taxon>Pterygota</taxon>
        <taxon>Neoptera</taxon>
        <taxon>Endopterygota</taxon>
        <taxon>Coleoptera</taxon>
        <taxon>Polyphaga</taxon>
        <taxon>Cucujiformia</taxon>
        <taxon>Chrysomeloidea</taxon>
        <taxon>Chrysomelidae</taxon>
        <taxon>Galerucinae</taxon>
        <taxon>Diabroticina</taxon>
        <taxon>Diabroticites</taxon>
        <taxon>Diabrotica</taxon>
    </lineage>
</organism>
<dbReference type="Proteomes" id="UP001652700">
    <property type="component" value="Unplaced"/>
</dbReference>
<sequence>MYKPPQNSNRVKLIRKKFENCSDSKSPERQNGTNWKRDNLSPKKIPIRTRDQINDLGLQLQYPKCDEVPATKRHEKQLLQRQLSDPSKRNIKRTPAFRVDKSAERTSAFQRCNPSTLYESKLKQFSAVKYNCDSNSNVLSKKIETTPLIEKGSKHVPKISNKKQFLVKSKSSLEFKYCRNKDNTESPKNVPNSCHDSTNANDKSIDLSMLYTEPIPKALRRNNSNCTDPSNSPLPTKRIDSIYNASTLKLVDKLSDTKKRESLSDSLKLALSRPLPKGPAPKKPPRAFQILNLENASDISKNSSFLHTHQTEKKPLVVPKVIKKGDPKYMLNKLEDAVRNNKLRGKKHTPRVELSITSGEDSDDSVLSRTKSNRTLPRLPSQELDYSNTSAFNFNCLNGLKFAISNYEKIKEPNSCFFVENPKEPVYAEPYQHRKDSLDSVLMKRDGSCRSKESARNSLYYMSTPVLTGPKFFNLTENSDKQMSAENSSLSSSTSDADTSPTEESPKIRSIIECYESKSSKSSPTVSRATGKSRVENLKNSLQKTLDTSFNNICSMKDSDSENNDSEKVSSIIKKFETYRQNVPKYCTNKVNKDTLFYCCLIIEKVKDIARIKFKYPSCAEVPQSIEHLCFPENDITTLTMSDLSQNYSLLITNDKGERTYGYCRRVLPEGSSCCLPLTYCILSKYRAPRFYKKILVELESRHGIPNKYRDELINQFYNQKFPKPGDSIRINLTNIEPNVYKTENNQENNTNENFEESIELDAYIHVNRTGDYAGSRRLSEQIFVNDDDLKNLCMIPSYIVQSVEKNELVLTLHPDTRFEDSDLKKLHQLPSEILLKIFSSMLLERKVILISSMISNLSSCIDSLQSILYPFTWHHTCIPILPESLWDIVESPTPVLCGVLSKSVVENYQIENGIVVDLDTGAVLREEGDENKILAGSMQKVWRRSIMLANKAATSLEYVRSVYLSDAYLQVFIMCFKDYKKYFRDGVFQKEEFLKNAKSKGIRRFLNMFTETYMFLAFLETVVNTPENLIGFDKKIEMYGSEDSNVILDKLLEWNR</sequence>
<dbReference type="InterPro" id="IPR051942">
    <property type="entry name" value="DENN_domain_containing_2"/>
</dbReference>
<keyword evidence="4" id="KW-1185">Reference proteome</keyword>
<feature type="region of interest" description="Disordered" evidence="1">
    <location>
        <begin position="519"/>
        <end position="538"/>
    </location>
</feature>
<evidence type="ECO:0000256" key="1">
    <source>
        <dbReference type="SAM" id="MobiDB-lite"/>
    </source>
</evidence>
<feature type="compositionally biased region" description="Polar residues" evidence="1">
    <location>
        <begin position="221"/>
        <end position="234"/>
    </location>
</feature>
<dbReference type="PANTHER" id="PTHR15288:SF0">
    <property type="entry name" value="UDENN DOMAIN-CONTAINING PROTEIN"/>
    <property type="match status" value="1"/>
</dbReference>
<dbReference type="Gene3D" id="3.40.50.11500">
    <property type="match status" value="1"/>
</dbReference>
<dbReference type="EnsemblMetazoa" id="XM_050659238.1">
    <property type="protein sequence ID" value="XP_050515195.1"/>
    <property type="gene ID" value="LOC126890359"/>
</dbReference>
<feature type="region of interest" description="Disordered" evidence="1">
    <location>
        <begin position="344"/>
        <end position="381"/>
    </location>
</feature>
<feature type="compositionally biased region" description="Polar residues" evidence="1">
    <location>
        <begin position="1"/>
        <end position="10"/>
    </location>
</feature>
<feature type="domain" description="UDENN" evidence="2">
    <location>
        <begin position="586"/>
        <end position="1031"/>
    </location>
</feature>
<dbReference type="Gene3D" id="3.30.450.200">
    <property type="match status" value="1"/>
</dbReference>
<feature type="region of interest" description="Disordered" evidence="1">
    <location>
        <begin position="219"/>
        <end position="238"/>
    </location>
</feature>
<feature type="compositionally biased region" description="Low complexity" evidence="1">
    <location>
        <begin position="484"/>
        <end position="503"/>
    </location>
</feature>
<dbReference type="InterPro" id="IPR001194">
    <property type="entry name" value="cDENN_dom"/>
</dbReference>